<comment type="caution">
    <text evidence="1">The sequence shown here is derived from an EMBL/GenBank/DDBJ whole genome shotgun (WGS) entry which is preliminary data.</text>
</comment>
<proteinExistence type="predicted"/>
<protein>
    <submittedName>
        <fullName evidence="1">PD-(D/E)XK nuclease family protein</fullName>
    </submittedName>
</protein>
<dbReference type="Pfam" id="PF14281">
    <property type="entry name" value="PDDEXK_4"/>
    <property type="match status" value="1"/>
</dbReference>
<dbReference type="EMBL" id="JASJOU010000016">
    <property type="protein sequence ID" value="MDJ1505420.1"/>
    <property type="molecule type" value="Genomic_DNA"/>
</dbReference>
<dbReference type="AlphaFoldDB" id="A0AAE3RBV0"/>
<organism evidence="1 2">
    <name type="scientific">Xanthocytophaga agilis</name>
    <dbReference type="NCBI Taxonomy" id="3048010"/>
    <lineage>
        <taxon>Bacteria</taxon>
        <taxon>Pseudomonadati</taxon>
        <taxon>Bacteroidota</taxon>
        <taxon>Cytophagia</taxon>
        <taxon>Cytophagales</taxon>
        <taxon>Rhodocytophagaceae</taxon>
        <taxon>Xanthocytophaga</taxon>
    </lineage>
</organism>
<gene>
    <name evidence="1" type="ORF">QNI22_32490</name>
</gene>
<dbReference type="RefSeq" id="WP_314517450.1">
    <property type="nucleotide sequence ID" value="NZ_JASJOU010000016.1"/>
</dbReference>
<dbReference type="InterPro" id="IPR029470">
    <property type="entry name" value="PDDEXK_4"/>
</dbReference>
<evidence type="ECO:0000313" key="2">
    <source>
        <dbReference type="Proteomes" id="UP001232063"/>
    </source>
</evidence>
<dbReference type="Proteomes" id="UP001232063">
    <property type="component" value="Unassembled WGS sequence"/>
</dbReference>
<name>A0AAE3RBV0_9BACT</name>
<accession>A0AAE3RBV0</accession>
<evidence type="ECO:0000313" key="1">
    <source>
        <dbReference type="EMBL" id="MDJ1505420.1"/>
    </source>
</evidence>
<reference evidence="1" key="1">
    <citation type="submission" date="2023-05" db="EMBL/GenBank/DDBJ databases">
        <authorList>
            <person name="Zhang X."/>
        </authorList>
    </citation>
    <scope>NUCLEOTIDE SEQUENCE</scope>
    <source>
        <strain evidence="1">BD1B2-1</strain>
    </source>
</reference>
<sequence>MRTIEESEKYYAEVLSYTLEKKPEKPLTLFDISGNAHYEDICSNWYAFFLDPQKEHGFGTLFLDSLTELINSKSNKTNDLLWEADSFTIIREHFTGRGSIDLLIAERDTKDSYRKAVIIENKIYAALNNDLEDYYSSIKVSDENKRGVVLSLYPLETNHTHFVNITHSEWLKKINAGLGNYWQKAGDKYLMFLRDFILNLESMGESTEGMNADLKFYMQHASKINELCQLQIEALGFLAESISLHLDKSGWEWQRSYDGYVSLQYSKNSNFRGYLYFDELFDKHQFKFALWIVEDTMEAWKRLSIEDIVALEAKYANQIDIKNKRQSKAWIHIGEKMYTEIEQNEIENFGVYVDSLLADQWEKLLEEINILCSKK</sequence>
<keyword evidence="2" id="KW-1185">Reference proteome</keyword>